<feature type="region of interest" description="Disordered" evidence="1">
    <location>
        <begin position="631"/>
        <end position="662"/>
    </location>
</feature>
<keyword evidence="5" id="KW-1185">Reference proteome</keyword>
<evidence type="ECO:0008006" key="6">
    <source>
        <dbReference type="Google" id="ProtNLM"/>
    </source>
</evidence>
<feature type="domain" description="L-lysine epsilon oxidase C-terminal" evidence="3">
    <location>
        <begin position="442"/>
        <end position="576"/>
    </location>
</feature>
<name>A0A3A8HTN8_9BACT</name>
<reference evidence="5" key="1">
    <citation type="submission" date="2018-09" db="EMBL/GenBank/DDBJ databases">
        <authorList>
            <person name="Livingstone P.G."/>
            <person name="Whitworth D.E."/>
        </authorList>
    </citation>
    <scope>NUCLEOTIDE SEQUENCE [LARGE SCALE GENOMIC DNA]</scope>
    <source>
        <strain evidence="5">CA054A</strain>
    </source>
</reference>
<dbReference type="Proteomes" id="UP000268094">
    <property type="component" value="Unassembled WGS sequence"/>
</dbReference>
<evidence type="ECO:0000256" key="1">
    <source>
        <dbReference type="SAM" id="MobiDB-lite"/>
    </source>
</evidence>
<dbReference type="EMBL" id="RAVZ01000364">
    <property type="protein sequence ID" value="RKG74572.1"/>
    <property type="molecule type" value="Genomic_DNA"/>
</dbReference>
<dbReference type="Pfam" id="PF17990">
    <property type="entry name" value="LodA_N"/>
    <property type="match status" value="2"/>
</dbReference>
<evidence type="ECO:0000259" key="2">
    <source>
        <dbReference type="Pfam" id="PF17990"/>
    </source>
</evidence>
<protein>
    <recommendedName>
        <fullName evidence="6">L-lysine 6-oxidase</fullName>
    </recommendedName>
</protein>
<feature type="compositionally biased region" description="Basic and acidic residues" evidence="1">
    <location>
        <begin position="651"/>
        <end position="662"/>
    </location>
</feature>
<sequence>MGMNYKIHPAVGVARVGDSEDYYLGPETAKGLPQERTGGDVTRFRDLHGGIRRQAARFQIHTFDPDHPNAPGKRVQPGVDGVLDIEWTVHVANKKAAWFEFQQQQGADGVYNVVDTADSKAHPLRNPRTKDAAGRNALIIDPGPRTVACRGNKNLPLRAEFSKGDPQAQGYPCTFPAAANLLPENNDITTLGSVIADDQGYLYTVGGHGCSGTTGVWNLSNGLIDNLQEDDKTLTADQVLRLEQLRQVADQCYPTEDALLAAMKAEMASHGDQPPNIDETVEYMRKKAYMQPRLDTYANNNFWWDDTSDGPVTATVILEGGTRVDVAFPAWMMVAPPAYAPQLLNMITLYDTLRDTFVTQRDLEPEFCKGGTFNDSYRPNFQADIVPILQRPADYRWVARINGQGIDAHGALARPEASRSNFMKAVRDPLSFNDYPGRMPQMAGDNPLTDDVPRQFLTLTRTQYFFLSQFSKGLFDNTPSTATPTPGQLLDRGVLENCVGGPFCPGIEMTWIARDPNFFMEPFRFKPRATGASGLRWDTNPHDGQGLEPGDATKYMALPWQADFNECSNQVVQNTSLWWWPSQRPYEVNYQDRNGEWQQGYWTRPSNINFDTDEEMVFKWKGLGFILARKDAQPADQGSSTPDDPAPLYIEVERRLPDGGMS</sequence>
<evidence type="ECO:0000313" key="5">
    <source>
        <dbReference type="Proteomes" id="UP000268094"/>
    </source>
</evidence>
<dbReference type="InterPro" id="IPR041173">
    <property type="entry name" value="LodA_C"/>
</dbReference>
<evidence type="ECO:0000313" key="4">
    <source>
        <dbReference type="EMBL" id="RKG74572.1"/>
    </source>
</evidence>
<accession>A0A3A8HTN8</accession>
<feature type="domain" description="L-Lysine epsilon oxidase N-terminal" evidence="2">
    <location>
        <begin position="8"/>
        <end position="214"/>
    </location>
</feature>
<dbReference type="AlphaFoldDB" id="A0A3A8HTN8"/>
<proteinExistence type="predicted"/>
<gene>
    <name evidence="4" type="ORF">D7V88_34715</name>
</gene>
<comment type="caution">
    <text evidence="4">The sequence shown here is derived from an EMBL/GenBank/DDBJ whole genome shotgun (WGS) entry which is preliminary data.</text>
</comment>
<evidence type="ECO:0000259" key="3">
    <source>
        <dbReference type="Pfam" id="PF18417"/>
    </source>
</evidence>
<dbReference type="InterPro" id="IPR041168">
    <property type="entry name" value="LodA_N"/>
</dbReference>
<dbReference type="Pfam" id="PF18417">
    <property type="entry name" value="LodA_C"/>
    <property type="match status" value="1"/>
</dbReference>
<feature type="domain" description="L-Lysine epsilon oxidase N-terminal" evidence="2">
    <location>
        <begin position="291"/>
        <end position="334"/>
    </location>
</feature>
<organism evidence="4 5">
    <name type="scientific">Corallococcus terminator</name>
    <dbReference type="NCBI Taxonomy" id="2316733"/>
    <lineage>
        <taxon>Bacteria</taxon>
        <taxon>Pseudomonadati</taxon>
        <taxon>Myxococcota</taxon>
        <taxon>Myxococcia</taxon>
        <taxon>Myxococcales</taxon>
        <taxon>Cystobacterineae</taxon>
        <taxon>Myxococcaceae</taxon>
        <taxon>Corallococcus</taxon>
    </lineage>
</organism>